<dbReference type="PANTHER" id="PTHR23531">
    <property type="entry name" value="QUINOLENE RESISTANCE PROTEIN NORA"/>
    <property type="match status" value="1"/>
</dbReference>
<feature type="transmembrane region" description="Helical" evidence="6">
    <location>
        <begin position="259"/>
        <end position="279"/>
    </location>
</feature>
<dbReference type="GO" id="GO:0022857">
    <property type="term" value="F:transmembrane transporter activity"/>
    <property type="evidence" value="ECO:0007669"/>
    <property type="project" value="InterPro"/>
</dbReference>
<evidence type="ECO:0000313" key="9">
    <source>
        <dbReference type="Proteomes" id="UP000574276"/>
    </source>
</evidence>
<dbReference type="PANTHER" id="PTHR23531:SF1">
    <property type="entry name" value="QUINOLENE RESISTANCE PROTEIN NORA"/>
    <property type="match status" value="1"/>
</dbReference>
<gene>
    <name evidence="8" type="ORF">H0486_13305</name>
</gene>
<dbReference type="CDD" id="cd17489">
    <property type="entry name" value="MFS_YfcJ_like"/>
    <property type="match status" value="1"/>
</dbReference>
<dbReference type="EMBL" id="JACEGA010000001">
    <property type="protein sequence ID" value="MBB2183850.1"/>
    <property type="molecule type" value="Genomic_DNA"/>
</dbReference>
<feature type="transmembrane region" description="Helical" evidence="6">
    <location>
        <begin position="26"/>
        <end position="52"/>
    </location>
</feature>
<feature type="domain" description="Major facilitator superfamily (MFS) profile" evidence="7">
    <location>
        <begin position="30"/>
        <end position="403"/>
    </location>
</feature>
<dbReference type="InterPro" id="IPR036259">
    <property type="entry name" value="MFS_trans_sf"/>
</dbReference>
<dbReference type="Proteomes" id="UP000574276">
    <property type="component" value="Unassembled WGS sequence"/>
</dbReference>
<keyword evidence="9" id="KW-1185">Reference proteome</keyword>
<evidence type="ECO:0000256" key="4">
    <source>
        <dbReference type="ARBA" id="ARBA00022989"/>
    </source>
</evidence>
<feature type="transmembrane region" description="Helical" evidence="6">
    <location>
        <begin position="291"/>
        <end position="318"/>
    </location>
</feature>
<feature type="transmembrane region" description="Helical" evidence="6">
    <location>
        <begin position="155"/>
        <end position="176"/>
    </location>
</feature>
<feature type="transmembrane region" description="Helical" evidence="6">
    <location>
        <begin position="120"/>
        <end position="143"/>
    </location>
</feature>
<keyword evidence="5 6" id="KW-0472">Membrane</keyword>
<evidence type="ECO:0000256" key="1">
    <source>
        <dbReference type="ARBA" id="ARBA00004651"/>
    </source>
</evidence>
<dbReference type="InterPro" id="IPR020846">
    <property type="entry name" value="MFS_dom"/>
</dbReference>
<dbReference type="SUPFAM" id="SSF103473">
    <property type="entry name" value="MFS general substrate transporter"/>
    <property type="match status" value="1"/>
</dbReference>
<dbReference type="PROSITE" id="PS50850">
    <property type="entry name" value="MFS"/>
    <property type="match status" value="1"/>
</dbReference>
<evidence type="ECO:0000256" key="6">
    <source>
        <dbReference type="SAM" id="Phobius"/>
    </source>
</evidence>
<dbReference type="InterPro" id="IPR052714">
    <property type="entry name" value="MFS_Exporter"/>
</dbReference>
<evidence type="ECO:0000313" key="8">
    <source>
        <dbReference type="EMBL" id="MBB2183850.1"/>
    </source>
</evidence>
<proteinExistence type="predicted"/>
<evidence type="ECO:0000256" key="5">
    <source>
        <dbReference type="ARBA" id="ARBA00023136"/>
    </source>
</evidence>
<feature type="transmembrane region" description="Helical" evidence="6">
    <location>
        <begin position="182"/>
        <end position="203"/>
    </location>
</feature>
<dbReference type="InterPro" id="IPR011701">
    <property type="entry name" value="MFS"/>
</dbReference>
<dbReference type="Pfam" id="PF07690">
    <property type="entry name" value="MFS_1"/>
    <property type="match status" value="1"/>
</dbReference>
<comment type="subcellular location">
    <subcellularLocation>
        <location evidence="1">Cell membrane</location>
        <topology evidence="1">Multi-pass membrane protein</topology>
    </subcellularLocation>
</comment>
<keyword evidence="4 6" id="KW-1133">Transmembrane helix</keyword>
<dbReference type="GO" id="GO:0005886">
    <property type="term" value="C:plasma membrane"/>
    <property type="evidence" value="ECO:0007669"/>
    <property type="project" value="UniProtKB-SubCell"/>
</dbReference>
<keyword evidence="3 6" id="KW-0812">Transmembrane</keyword>
<keyword evidence="2" id="KW-0813">Transport</keyword>
<comment type="caution">
    <text evidence="8">The sequence shown here is derived from an EMBL/GenBank/DDBJ whole genome shotgun (WGS) entry which is preliminary data.</text>
</comment>
<feature type="transmembrane region" description="Helical" evidence="6">
    <location>
        <begin position="379"/>
        <end position="399"/>
    </location>
</feature>
<sequence>MYHIQHEIILRTQGDRMRDKENTKALWTRPFLFLIIVSLLTTMGFNMVYVMISNYAMAINGSLAIAGIIAGIFSISALLVRPLAGMSVDRFNKKHLCIIANILIGVAALGYALSDQIPMLFFFRVLHGVAFGLSSTTNIALVTEYIPKERMGEGIGYYGIGQVISQIIGPNLGVYIADSFGFQPMFLIITLLSFIAAVMLLFLPYSQERSNQNDKKIKITINSLIAKEVIVYSIIGGMFSFSNGIVSSFLILLGKERQIANVGLFFSVGAIVLFGMRIFIGRVIDKQGLTLVVNISLIITAVSMMMIGVAPVLSWLIIASVLKSMGQGSGQISLQTECIKRVDASRVGVATSTFYIGADIGQGLGPIIGGKITDCFNYMVMYFTCAALIIGAMIVFNLYQNKTKSKSVSVC</sequence>
<evidence type="ECO:0000256" key="2">
    <source>
        <dbReference type="ARBA" id="ARBA00022448"/>
    </source>
</evidence>
<accession>A0A839K2K5</accession>
<evidence type="ECO:0000259" key="7">
    <source>
        <dbReference type="PROSITE" id="PS50850"/>
    </source>
</evidence>
<reference evidence="8 9" key="1">
    <citation type="submission" date="2020-07" db="EMBL/GenBank/DDBJ databases">
        <title>Characterization and genome sequencing of isolate MD1, a novel member within the family Lachnospiraceae.</title>
        <authorList>
            <person name="Rettenmaier R."/>
            <person name="Di Bello L."/>
            <person name="Zinser C."/>
            <person name="Scheitz K."/>
            <person name="Liebl W."/>
            <person name="Zverlov V."/>
        </authorList>
    </citation>
    <scope>NUCLEOTIDE SEQUENCE [LARGE SCALE GENOMIC DNA]</scope>
    <source>
        <strain evidence="8 9">MD1</strain>
    </source>
</reference>
<evidence type="ECO:0000256" key="3">
    <source>
        <dbReference type="ARBA" id="ARBA00022692"/>
    </source>
</evidence>
<organism evidence="8 9">
    <name type="scientific">Variimorphobacter saccharofermentans</name>
    <dbReference type="NCBI Taxonomy" id="2755051"/>
    <lineage>
        <taxon>Bacteria</taxon>
        <taxon>Bacillati</taxon>
        <taxon>Bacillota</taxon>
        <taxon>Clostridia</taxon>
        <taxon>Lachnospirales</taxon>
        <taxon>Lachnospiraceae</taxon>
        <taxon>Variimorphobacter</taxon>
    </lineage>
</organism>
<feature type="transmembrane region" description="Helical" evidence="6">
    <location>
        <begin position="64"/>
        <end position="84"/>
    </location>
</feature>
<dbReference type="AlphaFoldDB" id="A0A839K2K5"/>
<feature type="transmembrane region" description="Helical" evidence="6">
    <location>
        <begin position="224"/>
        <end position="253"/>
    </location>
</feature>
<name>A0A839K2K5_9FIRM</name>
<protein>
    <submittedName>
        <fullName evidence="8">MFS transporter</fullName>
    </submittedName>
</protein>
<feature type="transmembrane region" description="Helical" evidence="6">
    <location>
        <begin position="96"/>
        <end position="114"/>
    </location>
</feature>
<dbReference type="Gene3D" id="1.20.1250.20">
    <property type="entry name" value="MFS general substrate transporter like domains"/>
    <property type="match status" value="1"/>
</dbReference>